<feature type="binding site" evidence="17">
    <location>
        <position position="244"/>
    </location>
    <ligand>
        <name>Zn(2+)</name>
        <dbReference type="ChEBI" id="CHEBI:29105"/>
    </ligand>
</feature>
<evidence type="ECO:0000256" key="3">
    <source>
        <dbReference type="ARBA" id="ARBA00004496"/>
    </source>
</evidence>
<keyword evidence="16 17" id="KW-0170">Cobalt</keyword>
<dbReference type="PANTHER" id="PTHR43622">
    <property type="entry name" value="3-DEHYDROQUINATE SYNTHASE"/>
    <property type="match status" value="1"/>
</dbReference>
<evidence type="ECO:0000256" key="10">
    <source>
        <dbReference type="ARBA" id="ARBA00022723"/>
    </source>
</evidence>
<comment type="similarity">
    <text evidence="5 17">Belongs to the sugar phosphate cyclases superfamily. Dehydroquinate synthase family.</text>
</comment>
<evidence type="ECO:0000256" key="15">
    <source>
        <dbReference type="ARBA" id="ARBA00023239"/>
    </source>
</evidence>
<dbReference type="Proteomes" id="UP000253314">
    <property type="component" value="Unassembled WGS sequence"/>
</dbReference>
<evidence type="ECO:0000313" key="20">
    <source>
        <dbReference type="EMBL" id="RBW70281.1"/>
    </source>
</evidence>
<dbReference type="InterPro" id="IPR056179">
    <property type="entry name" value="DHQS_C"/>
</dbReference>
<comment type="caution">
    <text evidence="20">The sequence shown here is derived from an EMBL/GenBank/DDBJ whole genome shotgun (WGS) entry which is preliminary data.</text>
</comment>
<dbReference type="NCBIfam" id="TIGR01357">
    <property type="entry name" value="aroB"/>
    <property type="match status" value="1"/>
</dbReference>
<keyword evidence="10 17" id="KW-0479">Metal-binding</keyword>
<dbReference type="GO" id="GO:0008652">
    <property type="term" value="P:amino acid biosynthetic process"/>
    <property type="evidence" value="ECO:0007669"/>
    <property type="project" value="UniProtKB-KW"/>
</dbReference>
<dbReference type="HAMAP" id="MF_00110">
    <property type="entry name" value="DHQ_synthase"/>
    <property type="match status" value="1"/>
</dbReference>
<dbReference type="InterPro" id="IPR030963">
    <property type="entry name" value="DHQ_synth_fam"/>
</dbReference>
<evidence type="ECO:0000313" key="21">
    <source>
        <dbReference type="Proteomes" id="UP000253314"/>
    </source>
</evidence>
<dbReference type="FunFam" id="3.40.50.1970:FF:000001">
    <property type="entry name" value="3-dehydroquinate synthase"/>
    <property type="match status" value="1"/>
</dbReference>
<dbReference type="RefSeq" id="WP_113805186.1">
    <property type="nucleotide sequence ID" value="NZ_QOCW01000005.1"/>
</dbReference>
<evidence type="ECO:0000256" key="9">
    <source>
        <dbReference type="ARBA" id="ARBA00022605"/>
    </source>
</evidence>
<feature type="binding site" evidence="17">
    <location>
        <position position="148"/>
    </location>
    <ligand>
        <name>NAD(+)</name>
        <dbReference type="ChEBI" id="CHEBI:57540"/>
    </ligand>
</feature>
<evidence type="ECO:0000256" key="1">
    <source>
        <dbReference type="ARBA" id="ARBA00001393"/>
    </source>
</evidence>
<comment type="caution">
    <text evidence="17">Lacks conserved residue(s) required for the propagation of feature annotation.</text>
</comment>
<evidence type="ECO:0000259" key="18">
    <source>
        <dbReference type="Pfam" id="PF01761"/>
    </source>
</evidence>
<evidence type="ECO:0000256" key="16">
    <source>
        <dbReference type="ARBA" id="ARBA00023285"/>
    </source>
</evidence>
<evidence type="ECO:0000256" key="14">
    <source>
        <dbReference type="ARBA" id="ARBA00023141"/>
    </source>
</evidence>
<evidence type="ECO:0000256" key="12">
    <source>
        <dbReference type="ARBA" id="ARBA00022833"/>
    </source>
</evidence>
<dbReference type="GO" id="GO:0000166">
    <property type="term" value="F:nucleotide binding"/>
    <property type="evidence" value="ECO:0007669"/>
    <property type="project" value="UniProtKB-KW"/>
</dbReference>
<feature type="binding site" evidence="17">
    <location>
        <position position="181"/>
    </location>
    <ligand>
        <name>Zn(2+)</name>
        <dbReference type="ChEBI" id="CHEBI:29105"/>
    </ligand>
</feature>
<comment type="function">
    <text evidence="17">Catalyzes the conversion of 3-deoxy-D-arabino-heptulosonate 7-phosphate (DAHP) to dehydroquinate (DHQ).</text>
</comment>
<feature type="domain" description="3-dehydroquinate synthase C-terminal" evidence="19">
    <location>
        <begin position="178"/>
        <end position="321"/>
    </location>
</feature>
<dbReference type="PIRSF" id="PIRSF001455">
    <property type="entry name" value="DHQ_synth"/>
    <property type="match status" value="1"/>
</dbReference>
<feature type="binding site" evidence="17">
    <location>
        <position position="261"/>
    </location>
    <ligand>
        <name>Zn(2+)</name>
        <dbReference type="ChEBI" id="CHEBI:29105"/>
    </ligand>
</feature>
<reference evidence="20 21" key="1">
    <citation type="submission" date="2018-07" db="EMBL/GenBank/DDBJ databases">
        <title>Lottiidibacillus patelloidae gen. nov., sp. nov., isolated from the intestinal tract of a marine limpet and the reclassification of B. taeanensis BH030017T, B. algicola KMM 3737T and B. hwajinpoensis SW-72T as genus Lottiidibacillus.</title>
        <authorList>
            <person name="Liu R."/>
            <person name="Huang Z."/>
        </authorList>
    </citation>
    <scope>NUCLEOTIDE SEQUENCE [LARGE SCALE GENOMIC DNA]</scope>
    <source>
        <strain evidence="20 21">BH030017</strain>
    </source>
</reference>
<dbReference type="Gene3D" id="1.20.1090.10">
    <property type="entry name" value="Dehydroquinate synthase-like - alpha domain"/>
    <property type="match status" value="1"/>
</dbReference>
<evidence type="ECO:0000256" key="13">
    <source>
        <dbReference type="ARBA" id="ARBA00023027"/>
    </source>
</evidence>
<dbReference type="GO" id="GO:0003856">
    <property type="term" value="F:3-dehydroquinate synthase activity"/>
    <property type="evidence" value="ECO:0007669"/>
    <property type="project" value="UniProtKB-UniRule"/>
</dbReference>
<keyword evidence="15 17" id="KW-0456">Lyase</keyword>
<evidence type="ECO:0000256" key="8">
    <source>
        <dbReference type="ARBA" id="ARBA00022490"/>
    </source>
</evidence>
<accession>A0A366Y249</accession>
<comment type="cofactor">
    <cofactor evidence="17">
        <name>Co(2+)</name>
        <dbReference type="ChEBI" id="CHEBI:48828"/>
    </cofactor>
    <cofactor evidence="17">
        <name>Zn(2+)</name>
        <dbReference type="ChEBI" id="CHEBI:29105"/>
    </cofactor>
    <text evidence="17">Binds 1 divalent metal cation per subunit. Can use either Co(2+) or Zn(2+).</text>
</comment>
<comment type="cofactor">
    <cofactor evidence="2 17">
        <name>NAD(+)</name>
        <dbReference type="ChEBI" id="CHEBI:57540"/>
    </cofactor>
</comment>
<evidence type="ECO:0000256" key="4">
    <source>
        <dbReference type="ARBA" id="ARBA00004661"/>
    </source>
</evidence>
<dbReference type="PANTHER" id="PTHR43622:SF7">
    <property type="entry name" value="3-DEHYDROQUINATE SYNTHASE, CHLOROPLASTIC"/>
    <property type="match status" value="1"/>
</dbReference>
<evidence type="ECO:0000256" key="5">
    <source>
        <dbReference type="ARBA" id="ARBA00005412"/>
    </source>
</evidence>
<dbReference type="EMBL" id="QOCW01000005">
    <property type="protein sequence ID" value="RBW70281.1"/>
    <property type="molecule type" value="Genomic_DNA"/>
</dbReference>
<organism evidence="20 21">
    <name type="scientific">Bacillus taeanensis</name>
    <dbReference type="NCBI Taxonomy" id="273032"/>
    <lineage>
        <taxon>Bacteria</taxon>
        <taxon>Bacillati</taxon>
        <taxon>Bacillota</taxon>
        <taxon>Bacilli</taxon>
        <taxon>Bacillales</taxon>
        <taxon>Bacillaceae</taxon>
        <taxon>Bacillus</taxon>
    </lineage>
</organism>
<sequence length="359" mass="40106">MNVLNISTRSKQYPLFIGKGLRYRVGELLKEMNRSYSKYLIITDETVAPLYLQDVIDSLGEVVTHIVPNGEKAKSFDHYYSCLTTALENGLDRKSCIIALGGGVVGDLAGFAAASYMRGIGFIQVPTTLLAHDSSVGGKVAINHPLGKNMIGSFYQPDAVIYDVETFQSLPDVEWRSGFSEVIKHALIWDSSFYEELKREIPTINELKNIDLTSILEKAIGVKAEVVSQDEKETGIRAYLNFGHTLAHAIEAELGYGKVSHGEAVAIGMIFAMRVSEKHYEIKLPIESIEEWFKQLSLPIRIPSGLSADKLIERMKMDKKAMHGEIYMVLQKKIGEVETTSIDEKVLYLLLEKEIERGL</sequence>
<evidence type="ECO:0000259" key="19">
    <source>
        <dbReference type="Pfam" id="PF24621"/>
    </source>
</evidence>
<dbReference type="EC" id="4.2.3.4" evidence="6 17"/>
<dbReference type="GO" id="GO:0009073">
    <property type="term" value="P:aromatic amino acid family biosynthetic process"/>
    <property type="evidence" value="ECO:0007669"/>
    <property type="project" value="UniProtKB-KW"/>
</dbReference>
<evidence type="ECO:0000256" key="17">
    <source>
        <dbReference type="HAMAP-Rule" id="MF_00110"/>
    </source>
</evidence>
<dbReference type="Pfam" id="PF01761">
    <property type="entry name" value="DHQ_synthase"/>
    <property type="match status" value="1"/>
</dbReference>
<keyword evidence="14 17" id="KW-0057">Aromatic amino acid biosynthesis</keyword>
<feature type="domain" description="3-dehydroquinate synthase N-terminal" evidence="18">
    <location>
        <begin position="66"/>
        <end position="176"/>
    </location>
</feature>
<comment type="pathway">
    <text evidence="4 17">Metabolic intermediate biosynthesis; chorismate biosynthesis; chorismate from D-erythrose 4-phosphate and phosphoenolpyruvate: step 2/7.</text>
</comment>
<dbReference type="CDD" id="cd08195">
    <property type="entry name" value="DHQS"/>
    <property type="match status" value="1"/>
</dbReference>
<keyword evidence="8 17" id="KW-0963">Cytoplasm</keyword>
<comment type="catalytic activity">
    <reaction evidence="1 17">
        <text>7-phospho-2-dehydro-3-deoxy-D-arabino-heptonate = 3-dehydroquinate + phosphate</text>
        <dbReference type="Rhea" id="RHEA:21968"/>
        <dbReference type="ChEBI" id="CHEBI:32364"/>
        <dbReference type="ChEBI" id="CHEBI:43474"/>
        <dbReference type="ChEBI" id="CHEBI:58394"/>
        <dbReference type="EC" id="4.2.3.4"/>
    </reaction>
</comment>
<dbReference type="AlphaFoldDB" id="A0A366Y249"/>
<keyword evidence="12 17" id="KW-0862">Zinc</keyword>
<dbReference type="UniPathway" id="UPA00053">
    <property type="reaction ID" value="UER00085"/>
</dbReference>
<evidence type="ECO:0000256" key="11">
    <source>
        <dbReference type="ARBA" id="ARBA00022741"/>
    </source>
</evidence>
<keyword evidence="11 17" id="KW-0547">Nucleotide-binding</keyword>
<dbReference type="Gene3D" id="3.40.50.1970">
    <property type="match status" value="1"/>
</dbReference>
<dbReference type="InterPro" id="IPR030960">
    <property type="entry name" value="DHQS/DOIS_N"/>
</dbReference>
<evidence type="ECO:0000256" key="2">
    <source>
        <dbReference type="ARBA" id="ARBA00001911"/>
    </source>
</evidence>
<keyword evidence="21" id="KW-1185">Reference proteome</keyword>
<keyword evidence="9 17" id="KW-0028">Amino-acid biosynthesis</keyword>
<name>A0A366Y249_9BACI</name>
<dbReference type="SUPFAM" id="SSF56796">
    <property type="entry name" value="Dehydroquinate synthase-like"/>
    <property type="match status" value="1"/>
</dbReference>
<dbReference type="InterPro" id="IPR016037">
    <property type="entry name" value="DHQ_synth_AroB"/>
</dbReference>
<dbReference type="OrthoDB" id="9806583at2"/>
<dbReference type="GO" id="GO:0046872">
    <property type="term" value="F:metal ion binding"/>
    <property type="evidence" value="ECO:0007669"/>
    <property type="project" value="UniProtKB-KW"/>
</dbReference>
<dbReference type="InterPro" id="IPR050071">
    <property type="entry name" value="Dehydroquinate_synthase"/>
</dbReference>
<proteinExistence type="inferred from homology"/>
<feature type="binding site" evidence="17">
    <location>
        <begin position="127"/>
        <end position="128"/>
    </location>
    <ligand>
        <name>NAD(+)</name>
        <dbReference type="ChEBI" id="CHEBI:57540"/>
    </ligand>
</feature>
<gene>
    <name evidence="17" type="primary">aroB</name>
    <name evidence="20" type="ORF">DS031_06830</name>
</gene>
<keyword evidence="13 17" id="KW-0520">NAD</keyword>
<evidence type="ECO:0000256" key="7">
    <source>
        <dbReference type="ARBA" id="ARBA00017684"/>
    </source>
</evidence>
<comment type="subcellular location">
    <subcellularLocation>
        <location evidence="3 17">Cytoplasm</location>
    </subcellularLocation>
</comment>
<dbReference type="Pfam" id="PF24621">
    <property type="entry name" value="DHQS_C"/>
    <property type="match status" value="1"/>
</dbReference>
<evidence type="ECO:0000256" key="6">
    <source>
        <dbReference type="ARBA" id="ARBA00013031"/>
    </source>
</evidence>
<feature type="binding site" evidence="17">
    <location>
        <position position="139"/>
    </location>
    <ligand>
        <name>NAD(+)</name>
        <dbReference type="ChEBI" id="CHEBI:57540"/>
    </ligand>
</feature>
<protein>
    <recommendedName>
        <fullName evidence="7 17">3-dehydroquinate synthase</fullName>
        <shortName evidence="17">DHQS</shortName>
        <ecNumber evidence="6 17">4.2.3.4</ecNumber>
    </recommendedName>
</protein>
<feature type="binding site" evidence="17">
    <location>
        <begin position="103"/>
        <end position="107"/>
    </location>
    <ligand>
        <name>NAD(+)</name>
        <dbReference type="ChEBI" id="CHEBI:57540"/>
    </ligand>
</feature>
<dbReference type="GO" id="GO:0009423">
    <property type="term" value="P:chorismate biosynthetic process"/>
    <property type="evidence" value="ECO:0007669"/>
    <property type="project" value="UniProtKB-UniRule"/>
</dbReference>
<dbReference type="GO" id="GO:0005737">
    <property type="term" value="C:cytoplasm"/>
    <property type="evidence" value="ECO:0007669"/>
    <property type="project" value="UniProtKB-SubCell"/>
</dbReference>